<dbReference type="OrthoDB" id="69430at2759"/>
<evidence type="ECO:0000256" key="1">
    <source>
        <dbReference type="SAM" id="MobiDB-lite"/>
    </source>
</evidence>
<proteinExistence type="predicted"/>
<dbReference type="AlphaFoldDB" id="A0A485KEN1"/>
<sequence length="188" mass="21042">MQGFDFATIDQTTDASTDFESLLAAPLDTAMLSVSAVDKCGYRTGKCFNIRAYKRNGKRHKLCDFHREKANWNQMKLDRKKRQHRDGSSVDGSDDDDVLFPPPSIGAAIILDTVPPPTKKHRPCLESPTRIDDAPPMLAIDELDFFCDVMSPRQTKALLQLQRQQPHPEFTTAASSSSLCNVKFEVVV</sequence>
<reference evidence="2" key="2">
    <citation type="submission" date="2019-06" db="EMBL/GenBank/DDBJ databases">
        <title>Genomics analysis of Aphanomyces spp. identifies a new class of oomycete effector associated with host adaptation.</title>
        <authorList>
            <person name="Gaulin E."/>
        </authorList>
    </citation>
    <scope>NUCLEOTIDE SEQUENCE</scope>
    <source>
        <strain evidence="2">CBS 578.67</strain>
    </source>
</reference>
<dbReference type="Proteomes" id="UP000332933">
    <property type="component" value="Unassembled WGS sequence"/>
</dbReference>
<evidence type="ECO:0000313" key="3">
    <source>
        <dbReference type="EMBL" id="VFT80864.1"/>
    </source>
</evidence>
<evidence type="ECO:0000313" key="4">
    <source>
        <dbReference type="Proteomes" id="UP000332933"/>
    </source>
</evidence>
<feature type="region of interest" description="Disordered" evidence="1">
    <location>
        <begin position="74"/>
        <end position="131"/>
    </location>
</feature>
<evidence type="ECO:0000313" key="2">
    <source>
        <dbReference type="EMBL" id="KAF0714757.1"/>
    </source>
</evidence>
<dbReference type="EMBL" id="VJMH01000716">
    <property type="protein sequence ID" value="KAF0714757.1"/>
    <property type="molecule type" value="Genomic_DNA"/>
</dbReference>
<gene>
    <name evidence="3" type="primary">Aste57867_3710</name>
    <name evidence="2" type="ORF">As57867_003699</name>
    <name evidence="3" type="ORF">ASTE57867_3710</name>
</gene>
<dbReference type="EMBL" id="CAADRA010000716">
    <property type="protein sequence ID" value="VFT80864.1"/>
    <property type="molecule type" value="Genomic_DNA"/>
</dbReference>
<protein>
    <submittedName>
        <fullName evidence="3">Aste57867_3710 protein</fullName>
    </submittedName>
</protein>
<reference evidence="3 4" key="1">
    <citation type="submission" date="2019-03" db="EMBL/GenBank/DDBJ databases">
        <authorList>
            <person name="Gaulin E."/>
            <person name="Dumas B."/>
        </authorList>
    </citation>
    <scope>NUCLEOTIDE SEQUENCE [LARGE SCALE GENOMIC DNA]</scope>
    <source>
        <strain evidence="3">CBS 568.67</strain>
    </source>
</reference>
<organism evidence="3 4">
    <name type="scientific">Aphanomyces stellatus</name>
    <dbReference type="NCBI Taxonomy" id="120398"/>
    <lineage>
        <taxon>Eukaryota</taxon>
        <taxon>Sar</taxon>
        <taxon>Stramenopiles</taxon>
        <taxon>Oomycota</taxon>
        <taxon>Saprolegniomycetes</taxon>
        <taxon>Saprolegniales</taxon>
        <taxon>Verrucalvaceae</taxon>
        <taxon>Aphanomyces</taxon>
    </lineage>
</organism>
<name>A0A485KEN1_9STRA</name>
<accession>A0A485KEN1</accession>
<keyword evidence="4" id="KW-1185">Reference proteome</keyword>